<dbReference type="EMBL" id="CP034205">
    <property type="protein sequence ID" value="QBZ56455.1"/>
    <property type="molecule type" value="Genomic_DNA"/>
</dbReference>
<sequence length="102" mass="10969">MATRQQQRMVVRRAESCTAERELRGGVSGTLPTVAYNSGSDGHQSFFAVTCTVRPAASRAGSSTSPIVMTISGTTLYCIVICCLVEETNYARAACITKWVKT</sequence>
<evidence type="ECO:0000313" key="1">
    <source>
        <dbReference type="EMBL" id="QBZ56455.1"/>
    </source>
</evidence>
<dbReference type="AlphaFoldDB" id="A0A4V1C5I0"/>
<reference evidence="1 2" key="1">
    <citation type="journal article" date="2019" name="Mol. Biol. Evol.">
        <title>Blast fungal genomes show frequent chromosomal changes, gene gains and losses, and effector gene turnover.</title>
        <authorList>
            <person name="Gomez Luciano L.B."/>
            <person name="Jason Tsai I."/>
            <person name="Chuma I."/>
            <person name="Tosa Y."/>
            <person name="Chen Y.H."/>
            <person name="Li J.Y."/>
            <person name="Li M.Y."/>
            <person name="Jade Lu M.Y."/>
            <person name="Nakayashiki H."/>
            <person name="Li W.H."/>
        </authorList>
    </citation>
    <scope>NUCLEOTIDE SEQUENCE [LARGE SCALE GENOMIC DNA]</scope>
    <source>
        <strain evidence="1">MZ5-1-6</strain>
    </source>
</reference>
<name>A0A4V1C5I0_PYROR</name>
<dbReference type="Proteomes" id="UP000294847">
    <property type="component" value="Chromosome 2"/>
</dbReference>
<proteinExistence type="predicted"/>
<evidence type="ECO:0000313" key="2">
    <source>
        <dbReference type="Proteomes" id="UP000294847"/>
    </source>
</evidence>
<protein>
    <submittedName>
        <fullName evidence="1">Uncharacterized protein</fullName>
    </submittedName>
</protein>
<accession>A0A4V1C5I0</accession>
<gene>
    <name evidence="1" type="ORF">PoMZ_01362</name>
</gene>
<organism evidence="1 2">
    <name type="scientific">Pyricularia oryzae</name>
    <name type="common">Rice blast fungus</name>
    <name type="synonym">Magnaporthe oryzae</name>
    <dbReference type="NCBI Taxonomy" id="318829"/>
    <lineage>
        <taxon>Eukaryota</taxon>
        <taxon>Fungi</taxon>
        <taxon>Dikarya</taxon>
        <taxon>Ascomycota</taxon>
        <taxon>Pezizomycotina</taxon>
        <taxon>Sordariomycetes</taxon>
        <taxon>Sordariomycetidae</taxon>
        <taxon>Magnaporthales</taxon>
        <taxon>Pyriculariaceae</taxon>
        <taxon>Pyricularia</taxon>
    </lineage>
</organism>